<dbReference type="InterPro" id="IPR029063">
    <property type="entry name" value="SAM-dependent_MTases_sf"/>
</dbReference>
<protein>
    <submittedName>
        <fullName evidence="1">Putative O-methyltransferase YrrM</fullName>
    </submittedName>
</protein>
<keyword evidence="2" id="KW-1185">Reference proteome</keyword>
<dbReference type="EMBL" id="SLWS01000008">
    <property type="protein sequence ID" value="TCO55000.1"/>
    <property type="molecule type" value="Genomic_DNA"/>
</dbReference>
<organism evidence="1 2">
    <name type="scientific">Actinocrispum wychmicini</name>
    <dbReference type="NCBI Taxonomy" id="1213861"/>
    <lineage>
        <taxon>Bacteria</taxon>
        <taxon>Bacillati</taxon>
        <taxon>Actinomycetota</taxon>
        <taxon>Actinomycetes</taxon>
        <taxon>Pseudonocardiales</taxon>
        <taxon>Pseudonocardiaceae</taxon>
        <taxon>Actinocrispum</taxon>
    </lineage>
</organism>
<dbReference type="AlphaFoldDB" id="A0A4V2S6A9"/>
<dbReference type="RefSeq" id="WP_132122772.1">
    <property type="nucleotide sequence ID" value="NZ_SLWS01000008.1"/>
</dbReference>
<keyword evidence="1" id="KW-0808">Transferase</keyword>
<name>A0A4V2S6A9_9PSEU</name>
<dbReference type="GO" id="GO:0032259">
    <property type="term" value="P:methylation"/>
    <property type="evidence" value="ECO:0007669"/>
    <property type="project" value="UniProtKB-KW"/>
</dbReference>
<comment type="caution">
    <text evidence="1">The sequence shown here is derived from an EMBL/GenBank/DDBJ whole genome shotgun (WGS) entry which is preliminary data.</text>
</comment>
<dbReference type="SUPFAM" id="SSF53335">
    <property type="entry name" value="S-adenosyl-L-methionine-dependent methyltransferases"/>
    <property type="match status" value="1"/>
</dbReference>
<dbReference type="OrthoDB" id="9799672at2"/>
<dbReference type="Gene3D" id="3.40.50.150">
    <property type="entry name" value="Vaccinia Virus protein VP39"/>
    <property type="match status" value="1"/>
</dbReference>
<evidence type="ECO:0000313" key="2">
    <source>
        <dbReference type="Proteomes" id="UP000295680"/>
    </source>
</evidence>
<accession>A0A4V2S6A9</accession>
<reference evidence="1 2" key="1">
    <citation type="submission" date="2019-03" db="EMBL/GenBank/DDBJ databases">
        <title>Genomic Encyclopedia of Type Strains, Phase IV (KMG-IV): sequencing the most valuable type-strain genomes for metagenomic binning, comparative biology and taxonomic classification.</title>
        <authorList>
            <person name="Goeker M."/>
        </authorList>
    </citation>
    <scope>NUCLEOTIDE SEQUENCE [LARGE SCALE GENOMIC DNA]</scope>
    <source>
        <strain evidence="1 2">DSM 45934</strain>
    </source>
</reference>
<gene>
    <name evidence="1" type="ORF">EV192_108288</name>
</gene>
<keyword evidence="1" id="KW-0489">Methyltransferase</keyword>
<dbReference type="Pfam" id="PF13578">
    <property type="entry name" value="Methyltransf_24"/>
    <property type="match status" value="1"/>
</dbReference>
<proteinExistence type="predicted"/>
<sequence length="229" mass="25808">MHTNQGPLTVDSVVALYEKYLDDLRAVRTAQRALHGTGMKAQLDDIEAEITYLRMRAARPESVVEIGALHGWSTSWILHALRDNGSGQLFSYDVVDHARYAVPRDLATRWTFVHGDVRNALLPSDIGYLFVDAAHTAPFARWYTASVFSRITAGTPVSVHDVFHGRRAMPLSEGPVVLRWLQENNIPYFTSARKAAPDAYEEIMWARARLDLTEPIHSGTDNPMIFFTR</sequence>
<dbReference type="GO" id="GO:0008168">
    <property type="term" value="F:methyltransferase activity"/>
    <property type="evidence" value="ECO:0007669"/>
    <property type="project" value="UniProtKB-KW"/>
</dbReference>
<dbReference type="Proteomes" id="UP000295680">
    <property type="component" value="Unassembled WGS sequence"/>
</dbReference>
<evidence type="ECO:0000313" key="1">
    <source>
        <dbReference type="EMBL" id="TCO55000.1"/>
    </source>
</evidence>